<dbReference type="EMBL" id="AVOT02048430">
    <property type="protein sequence ID" value="MBW0543670.1"/>
    <property type="molecule type" value="Genomic_DNA"/>
</dbReference>
<comment type="caution">
    <text evidence="2">The sequence shown here is derived from an EMBL/GenBank/DDBJ whole genome shotgun (WGS) entry which is preliminary data.</text>
</comment>
<accession>A0A9Q3ILL5</accession>
<gene>
    <name evidence="2" type="ORF">O181_083385</name>
</gene>
<sequence>MAIGGEGFSCGWWMKSNIRMSKKPSRKNFKQPSIQGSGRQPPSPKSWRFSIKLLETELNHTQNKPITRQFEGLDYKKTTKDMIMENLTNPKL</sequence>
<dbReference type="AlphaFoldDB" id="A0A9Q3ILL5"/>
<feature type="region of interest" description="Disordered" evidence="1">
    <location>
        <begin position="21"/>
        <end position="46"/>
    </location>
</feature>
<evidence type="ECO:0000313" key="3">
    <source>
        <dbReference type="Proteomes" id="UP000765509"/>
    </source>
</evidence>
<protein>
    <submittedName>
        <fullName evidence="2">Uncharacterized protein</fullName>
    </submittedName>
</protein>
<proteinExistence type="predicted"/>
<evidence type="ECO:0000313" key="2">
    <source>
        <dbReference type="EMBL" id="MBW0543670.1"/>
    </source>
</evidence>
<feature type="compositionally biased region" description="Polar residues" evidence="1">
    <location>
        <begin position="30"/>
        <end position="40"/>
    </location>
</feature>
<dbReference type="Proteomes" id="UP000765509">
    <property type="component" value="Unassembled WGS sequence"/>
</dbReference>
<evidence type="ECO:0000256" key="1">
    <source>
        <dbReference type="SAM" id="MobiDB-lite"/>
    </source>
</evidence>
<organism evidence="2 3">
    <name type="scientific">Austropuccinia psidii MF-1</name>
    <dbReference type="NCBI Taxonomy" id="1389203"/>
    <lineage>
        <taxon>Eukaryota</taxon>
        <taxon>Fungi</taxon>
        <taxon>Dikarya</taxon>
        <taxon>Basidiomycota</taxon>
        <taxon>Pucciniomycotina</taxon>
        <taxon>Pucciniomycetes</taxon>
        <taxon>Pucciniales</taxon>
        <taxon>Sphaerophragmiaceae</taxon>
        <taxon>Austropuccinia</taxon>
    </lineage>
</organism>
<name>A0A9Q3ILL5_9BASI</name>
<reference evidence="2" key="1">
    <citation type="submission" date="2021-03" db="EMBL/GenBank/DDBJ databases">
        <title>Draft genome sequence of rust myrtle Austropuccinia psidii MF-1, a brazilian biotype.</title>
        <authorList>
            <person name="Quecine M.C."/>
            <person name="Pachon D.M.R."/>
            <person name="Bonatelli M.L."/>
            <person name="Correr F.H."/>
            <person name="Franceschini L.M."/>
            <person name="Leite T.F."/>
            <person name="Margarido G.R.A."/>
            <person name="Almeida C.A."/>
            <person name="Ferrarezi J.A."/>
            <person name="Labate C.A."/>
        </authorList>
    </citation>
    <scope>NUCLEOTIDE SEQUENCE</scope>
    <source>
        <strain evidence="2">MF-1</strain>
    </source>
</reference>
<keyword evidence="3" id="KW-1185">Reference proteome</keyword>